<dbReference type="InterPro" id="IPR029045">
    <property type="entry name" value="ClpP/crotonase-like_dom_sf"/>
</dbReference>
<evidence type="ECO:0000256" key="9">
    <source>
        <dbReference type="ARBA" id="ARBA00022840"/>
    </source>
</evidence>
<dbReference type="InterPro" id="IPR041010">
    <property type="entry name" value="Znf-ACC"/>
</dbReference>
<evidence type="ECO:0000256" key="11">
    <source>
        <dbReference type="ARBA" id="ARBA00023160"/>
    </source>
</evidence>
<dbReference type="PROSITE" id="PS50980">
    <property type="entry name" value="COA_CT_NTER"/>
    <property type="match status" value="1"/>
</dbReference>
<dbReference type="Pfam" id="PF01039">
    <property type="entry name" value="Carboxyl_trans"/>
    <property type="match status" value="1"/>
</dbReference>
<accession>A0ABU3BRR3</accession>
<comment type="caution">
    <text evidence="16">The sequence shown here is derived from an EMBL/GenBank/DDBJ whole genome shotgun (WGS) entry which is preliminary data.</text>
</comment>
<proteinExistence type="inferred from homology"/>
<keyword evidence="10 13" id="KW-0443">Lipid metabolism</keyword>
<dbReference type="InterPro" id="IPR011762">
    <property type="entry name" value="COA_CT_N"/>
</dbReference>
<dbReference type="PANTHER" id="PTHR42995">
    <property type="entry name" value="ACETYL-COENZYME A CARBOXYLASE CARBOXYL TRANSFERASE SUBUNIT BETA, CHLOROPLASTIC"/>
    <property type="match status" value="1"/>
</dbReference>
<evidence type="ECO:0000313" key="17">
    <source>
        <dbReference type="Proteomes" id="UP001267426"/>
    </source>
</evidence>
<protein>
    <recommendedName>
        <fullName evidence="13">Acetyl-coenzyme A carboxylase carboxyl transferase subunit beta</fullName>
        <shortName evidence="13">ACCase subunit beta</shortName>
        <shortName evidence="13">Acetyl-CoA carboxylase carboxyltransferase subunit beta</shortName>
        <ecNumber evidence="13">2.1.3.15</ecNumber>
    </recommendedName>
</protein>
<dbReference type="Pfam" id="PF17848">
    <property type="entry name" value="Zn_ribbon_ACC"/>
    <property type="match status" value="1"/>
</dbReference>
<dbReference type="Proteomes" id="UP001267426">
    <property type="component" value="Unassembled WGS sequence"/>
</dbReference>
<keyword evidence="2 13" id="KW-0444">Lipid biosynthesis</keyword>
<reference evidence="16 17" key="1">
    <citation type="submission" date="2023-09" db="EMBL/GenBank/DDBJ databases">
        <authorList>
            <person name="Rey-Velasco X."/>
        </authorList>
    </citation>
    <scope>NUCLEOTIDE SEQUENCE [LARGE SCALE GENOMIC DNA]</scope>
    <source>
        <strain evidence="16 17">F394</strain>
    </source>
</reference>
<evidence type="ECO:0000256" key="14">
    <source>
        <dbReference type="SAM" id="MobiDB-lite"/>
    </source>
</evidence>
<keyword evidence="3 13" id="KW-0808">Transferase</keyword>
<evidence type="ECO:0000256" key="8">
    <source>
        <dbReference type="ARBA" id="ARBA00022833"/>
    </source>
</evidence>
<feature type="domain" description="CoA carboxyltransferase N-terminal" evidence="15">
    <location>
        <begin position="25"/>
        <end position="294"/>
    </location>
</feature>
<feature type="binding site" evidence="13">
    <location>
        <position position="51"/>
    </location>
    <ligand>
        <name>Zn(2+)</name>
        <dbReference type="ChEBI" id="CHEBI:29105"/>
    </ligand>
</feature>
<dbReference type="Gene3D" id="3.90.226.10">
    <property type="entry name" value="2-enoyl-CoA Hydratase, Chain A, domain 1"/>
    <property type="match status" value="1"/>
</dbReference>
<keyword evidence="7 13" id="KW-0276">Fatty acid metabolism</keyword>
<dbReference type="EMBL" id="JAVRHT010000018">
    <property type="protein sequence ID" value="MDT0631866.1"/>
    <property type="molecule type" value="Genomic_DNA"/>
</dbReference>
<name>A0ABU3BRR3_9BACT</name>
<evidence type="ECO:0000256" key="3">
    <source>
        <dbReference type="ARBA" id="ARBA00022679"/>
    </source>
</evidence>
<dbReference type="InterPro" id="IPR000438">
    <property type="entry name" value="Acetyl_CoA_COase_Trfase_b_su"/>
</dbReference>
<keyword evidence="17" id="KW-1185">Reference proteome</keyword>
<dbReference type="RefSeq" id="WP_311663259.1">
    <property type="nucleotide sequence ID" value="NZ_JAVRHT010000018.1"/>
</dbReference>
<dbReference type="SUPFAM" id="SSF52096">
    <property type="entry name" value="ClpP/crotonase"/>
    <property type="match status" value="1"/>
</dbReference>
<keyword evidence="11 13" id="KW-0275">Fatty acid biosynthesis</keyword>
<organism evidence="16 17">
    <name type="scientific">Rubrivirga litoralis</name>
    <dbReference type="NCBI Taxonomy" id="3075598"/>
    <lineage>
        <taxon>Bacteria</taxon>
        <taxon>Pseudomonadati</taxon>
        <taxon>Rhodothermota</taxon>
        <taxon>Rhodothermia</taxon>
        <taxon>Rhodothermales</taxon>
        <taxon>Rubricoccaceae</taxon>
        <taxon>Rubrivirga</taxon>
    </lineage>
</organism>
<gene>
    <name evidence="13 16" type="primary">accD</name>
    <name evidence="16" type="ORF">RM540_08930</name>
</gene>
<comment type="subunit">
    <text evidence="13">Acetyl-CoA carboxylase is a heterohexamer composed of biotin carboxyl carrier protein (AccB), biotin carboxylase (AccC) and two subunits each of ACCase subunit alpha (AccA) and ACCase subunit beta (AccD).</text>
</comment>
<comment type="similarity">
    <text evidence="13">Belongs to the AccD/PCCB family.</text>
</comment>
<dbReference type="NCBIfam" id="TIGR00515">
    <property type="entry name" value="accD"/>
    <property type="match status" value="1"/>
</dbReference>
<feature type="region of interest" description="Disordered" evidence="14">
    <location>
        <begin position="1"/>
        <end position="24"/>
    </location>
</feature>
<evidence type="ECO:0000256" key="1">
    <source>
        <dbReference type="ARBA" id="ARBA00004496"/>
    </source>
</evidence>
<comment type="pathway">
    <text evidence="13">Lipid metabolism; malonyl-CoA biosynthesis; malonyl-CoA from acetyl-CoA: step 1/1.</text>
</comment>
<feature type="binding site" evidence="13">
    <location>
        <position position="29"/>
    </location>
    <ligand>
        <name>Zn(2+)</name>
        <dbReference type="ChEBI" id="CHEBI:29105"/>
    </ligand>
</feature>
<keyword evidence="9 13" id="KW-0067">ATP-binding</keyword>
<keyword evidence="13" id="KW-0963">Cytoplasm</keyword>
<sequence length="303" mass="32686">MAWFKRQSAGIQTPRRDRNETPEGYWQKCPECGTVTSQHELEENVLVCPSCGHHFPMAGLGYLRLLFDQGAFTRWDADLHSIDPLDFVDRKAYPERIAAAEEKTGLNDAVVSGTGTVGGHPMSIAAMDFSFIGGSMGSVVGEIITRAIRRAVDEDRGCLVISQSGGARMMEGALSLMQMAKTSANLAVLAERGLPYVSLLTHPTTGGVTASFAMLGDLNLAEPGALIGFAGPRVIRETIGRDLPRGFQTAEFLVDEGFVDRIVPRTELRDTLVHLLDLIREDESVADRPAPAFAANGQEAPSG</sequence>
<evidence type="ECO:0000256" key="10">
    <source>
        <dbReference type="ARBA" id="ARBA00023098"/>
    </source>
</evidence>
<dbReference type="GO" id="GO:0003989">
    <property type="term" value="F:acetyl-CoA carboxylase activity"/>
    <property type="evidence" value="ECO:0007669"/>
    <property type="project" value="UniProtKB-EC"/>
</dbReference>
<feature type="binding site" evidence="13">
    <location>
        <position position="32"/>
    </location>
    <ligand>
        <name>Zn(2+)</name>
        <dbReference type="ChEBI" id="CHEBI:29105"/>
    </ligand>
</feature>
<dbReference type="EC" id="2.1.3.15" evidence="13"/>
<evidence type="ECO:0000256" key="7">
    <source>
        <dbReference type="ARBA" id="ARBA00022832"/>
    </source>
</evidence>
<keyword evidence="8 13" id="KW-0862">Zinc</keyword>
<feature type="binding site" evidence="13">
    <location>
        <position position="48"/>
    </location>
    <ligand>
        <name>Zn(2+)</name>
        <dbReference type="ChEBI" id="CHEBI:29105"/>
    </ligand>
</feature>
<evidence type="ECO:0000259" key="15">
    <source>
        <dbReference type="PROSITE" id="PS50980"/>
    </source>
</evidence>
<feature type="zinc finger region" description="C4-type" evidence="13">
    <location>
        <begin position="29"/>
        <end position="51"/>
    </location>
</feature>
<dbReference type="HAMAP" id="MF_01395">
    <property type="entry name" value="AcetylCoA_CT_beta"/>
    <property type="match status" value="1"/>
</dbReference>
<evidence type="ECO:0000256" key="4">
    <source>
        <dbReference type="ARBA" id="ARBA00022723"/>
    </source>
</evidence>
<evidence type="ECO:0000256" key="12">
    <source>
        <dbReference type="ARBA" id="ARBA00025280"/>
    </source>
</evidence>
<keyword evidence="4 13" id="KW-0479">Metal-binding</keyword>
<dbReference type="PANTHER" id="PTHR42995:SF5">
    <property type="entry name" value="ACETYL-COENZYME A CARBOXYLASE CARBOXYL TRANSFERASE SUBUNIT BETA, CHLOROPLASTIC"/>
    <property type="match status" value="1"/>
</dbReference>
<keyword evidence="5 13" id="KW-0547">Nucleotide-binding</keyword>
<evidence type="ECO:0000313" key="16">
    <source>
        <dbReference type="EMBL" id="MDT0631866.1"/>
    </source>
</evidence>
<evidence type="ECO:0000256" key="6">
    <source>
        <dbReference type="ARBA" id="ARBA00022771"/>
    </source>
</evidence>
<evidence type="ECO:0000256" key="13">
    <source>
        <dbReference type="HAMAP-Rule" id="MF_01395"/>
    </source>
</evidence>
<evidence type="ECO:0000256" key="5">
    <source>
        <dbReference type="ARBA" id="ARBA00022741"/>
    </source>
</evidence>
<comment type="function">
    <text evidence="12 13">Component of the acetyl coenzyme A carboxylase (ACC) complex. Biotin carboxylase (BC) catalyzes the carboxylation of biotin on its carrier protein (BCCP) and then the CO(2) group is transferred by the transcarboxylase to acetyl-CoA to form malonyl-CoA.</text>
</comment>
<comment type="subcellular location">
    <subcellularLocation>
        <location evidence="1 13">Cytoplasm</location>
    </subcellularLocation>
</comment>
<comment type="catalytic activity">
    <reaction evidence="13">
        <text>N(6)-carboxybiotinyl-L-lysyl-[protein] + acetyl-CoA = N(6)-biotinyl-L-lysyl-[protein] + malonyl-CoA</text>
        <dbReference type="Rhea" id="RHEA:54728"/>
        <dbReference type="Rhea" id="RHEA-COMP:10505"/>
        <dbReference type="Rhea" id="RHEA-COMP:10506"/>
        <dbReference type="ChEBI" id="CHEBI:57288"/>
        <dbReference type="ChEBI" id="CHEBI:57384"/>
        <dbReference type="ChEBI" id="CHEBI:83144"/>
        <dbReference type="ChEBI" id="CHEBI:83145"/>
        <dbReference type="EC" id="2.1.3.15"/>
    </reaction>
</comment>
<comment type="cofactor">
    <cofactor evidence="13">
        <name>Zn(2+)</name>
        <dbReference type="ChEBI" id="CHEBI:29105"/>
    </cofactor>
    <text evidence="13">Binds 1 zinc ion per subunit.</text>
</comment>
<keyword evidence="6 13" id="KW-0863">Zinc-finger</keyword>
<dbReference type="PRINTS" id="PR01070">
    <property type="entry name" value="ACCCTRFRASEB"/>
</dbReference>
<dbReference type="InterPro" id="IPR034733">
    <property type="entry name" value="AcCoA_carboxyl_beta"/>
</dbReference>
<keyword evidence="16" id="KW-0436">Ligase</keyword>
<evidence type="ECO:0000256" key="2">
    <source>
        <dbReference type="ARBA" id="ARBA00022516"/>
    </source>
</evidence>